<accession>L9ZGT1</accession>
<evidence type="ECO:0000313" key="3">
    <source>
        <dbReference type="Proteomes" id="UP000011648"/>
    </source>
</evidence>
<dbReference type="AlphaFoldDB" id="L9ZGT1"/>
<comment type="caution">
    <text evidence="2">The sequence shown here is derived from an EMBL/GenBank/DDBJ whole genome shotgun (WGS) entry which is preliminary data.</text>
</comment>
<evidence type="ECO:0000313" key="2">
    <source>
        <dbReference type="EMBL" id="ELY84817.1"/>
    </source>
</evidence>
<keyword evidence="3" id="KW-1185">Reference proteome</keyword>
<gene>
    <name evidence="2" type="ORF">C484_21758</name>
</gene>
<keyword evidence="1" id="KW-1133">Transmembrane helix</keyword>
<dbReference type="PATRIC" id="fig|1230458.4.peg.4389"/>
<evidence type="ECO:0000256" key="1">
    <source>
        <dbReference type="SAM" id="Phobius"/>
    </source>
</evidence>
<dbReference type="Proteomes" id="UP000011648">
    <property type="component" value="Unassembled WGS sequence"/>
</dbReference>
<reference evidence="2 3" key="1">
    <citation type="journal article" date="2014" name="PLoS Genet.">
        <title>Phylogenetically driven sequencing of extremely halophilic archaea reveals strategies for static and dynamic osmo-response.</title>
        <authorList>
            <person name="Becker E.A."/>
            <person name="Seitzer P.M."/>
            <person name="Tritt A."/>
            <person name="Larsen D."/>
            <person name="Krusor M."/>
            <person name="Yao A.I."/>
            <person name="Wu D."/>
            <person name="Madern D."/>
            <person name="Eisen J.A."/>
            <person name="Darling A.E."/>
            <person name="Facciotti M.T."/>
        </authorList>
    </citation>
    <scope>NUCLEOTIDE SEQUENCE [LARGE SCALE GENOMIC DNA]</scope>
    <source>
        <strain evidence="2 3">DSM 12281</strain>
    </source>
</reference>
<keyword evidence="1" id="KW-0472">Membrane</keyword>
<organism evidence="2 3">
    <name type="scientific">Natrialba taiwanensis DSM 12281</name>
    <dbReference type="NCBI Taxonomy" id="1230458"/>
    <lineage>
        <taxon>Archaea</taxon>
        <taxon>Methanobacteriati</taxon>
        <taxon>Methanobacteriota</taxon>
        <taxon>Stenosarchaea group</taxon>
        <taxon>Halobacteria</taxon>
        <taxon>Halobacteriales</taxon>
        <taxon>Natrialbaceae</taxon>
        <taxon>Natrialba</taxon>
    </lineage>
</organism>
<protein>
    <submittedName>
        <fullName evidence="2">Uncharacterized protein</fullName>
    </submittedName>
</protein>
<dbReference type="OrthoDB" id="375197at2157"/>
<proteinExistence type="predicted"/>
<feature type="transmembrane region" description="Helical" evidence="1">
    <location>
        <begin position="50"/>
        <end position="69"/>
    </location>
</feature>
<dbReference type="EMBL" id="AOIL01000070">
    <property type="protein sequence ID" value="ELY84817.1"/>
    <property type="molecule type" value="Genomic_DNA"/>
</dbReference>
<name>L9ZGT1_9EURY</name>
<dbReference type="RefSeq" id="WP_006827905.1">
    <property type="nucleotide sequence ID" value="NZ_AOIL01000070.1"/>
</dbReference>
<feature type="transmembrane region" description="Helical" evidence="1">
    <location>
        <begin position="26"/>
        <end position="44"/>
    </location>
</feature>
<sequence>MPAEELDEERVREIARAVFKEWIKTGLKTIGLLFLAILGVQILASSFNNSLLLLPIGLIAGSALVLWSLRSMFRLHVVR</sequence>
<keyword evidence="1" id="KW-0812">Transmembrane</keyword>